<accession>F3GRZ9</accession>
<comment type="caution">
    <text evidence="1">The sequence shown here is derived from an EMBL/GenBank/DDBJ whole genome shotgun (WGS) entry which is preliminary data.</text>
</comment>
<dbReference type="EMBL" id="AEAI01004802">
    <property type="protein sequence ID" value="EGH49852.1"/>
    <property type="molecule type" value="Genomic_DNA"/>
</dbReference>
<feature type="non-terminal residue" evidence="1">
    <location>
        <position position="1"/>
    </location>
</feature>
<protein>
    <submittedName>
        <fullName evidence="1">Uncharacterized protein</fullName>
    </submittedName>
</protein>
<dbReference type="Proteomes" id="UP000004986">
    <property type="component" value="Unassembled WGS sequence"/>
</dbReference>
<organism evidence="1 2">
    <name type="scientific">Pseudomonas syringae pv. pisi str. 1704B</name>
    <dbReference type="NCBI Taxonomy" id="629263"/>
    <lineage>
        <taxon>Bacteria</taxon>
        <taxon>Pseudomonadati</taxon>
        <taxon>Pseudomonadota</taxon>
        <taxon>Gammaproteobacteria</taxon>
        <taxon>Pseudomonadales</taxon>
        <taxon>Pseudomonadaceae</taxon>
        <taxon>Pseudomonas</taxon>
        <taxon>Pseudomonas syringae</taxon>
    </lineage>
</organism>
<dbReference type="AlphaFoldDB" id="F3GRZ9"/>
<gene>
    <name evidence="1" type="ORF">PSYPI_48600</name>
</gene>
<evidence type="ECO:0000313" key="1">
    <source>
        <dbReference type="EMBL" id="EGH49852.1"/>
    </source>
</evidence>
<keyword evidence="2" id="KW-1185">Reference proteome</keyword>
<name>F3GRZ9_PSESJ</name>
<evidence type="ECO:0000313" key="2">
    <source>
        <dbReference type="Proteomes" id="UP000004986"/>
    </source>
</evidence>
<proteinExistence type="predicted"/>
<feature type="non-terminal residue" evidence="1">
    <location>
        <position position="35"/>
    </location>
</feature>
<reference evidence="1 2" key="1">
    <citation type="journal article" date="2011" name="PLoS Pathog.">
        <title>Dynamic evolution of pathogenicity revealed by sequencing and comparative genomics of 19 Pseudomonas syringae isolates.</title>
        <authorList>
            <person name="Baltrus D.A."/>
            <person name="Nishimura M.T."/>
            <person name="Romanchuk A."/>
            <person name="Chang J.H."/>
            <person name="Mukhtar M.S."/>
            <person name="Cherkis K."/>
            <person name="Roach J."/>
            <person name="Grant S.R."/>
            <person name="Jones C.D."/>
            <person name="Dangl J.L."/>
        </authorList>
    </citation>
    <scope>NUCLEOTIDE SEQUENCE [LARGE SCALE GENOMIC DNA]</scope>
    <source>
        <strain evidence="1 2">1704B</strain>
    </source>
</reference>
<sequence>QPQSLLPAGQVLLDIESAAEQQVVAAVPLALAEAL</sequence>